<reference evidence="1" key="1">
    <citation type="submission" date="2021-01" db="EMBL/GenBank/DDBJ databases">
        <authorList>
            <consortium name="Aspergillus puulaauensis MK2 genome sequencing consortium"/>
            <person name="Kazuki M."/>
            <person name="Futagami T."/>
        </authorList>
    </citation>
    <scope>NUCLEOTIDE SEQUENCE</scope>
    <source>
        <strain evidence="1">MK2</strain>
    </source>
</reference>
<dbReference type="Proteomes" id="UP000654913">
    <property type="component" value="Chromosome 5"/>
</dbReference>
<sequence length="187" mass="21543">MALLAQYRTVPTIEATIHTIIHTLEHPTEHIIDMPNWVNGLVNEIFHHYFPPEAGWMVLPRRSADNRQSGLIMRVGRWVPDIAPAPSPRPRFEDRVVAIVTTTEAGYEFDVRPELNRLHASGVIETGDYWVAVFEGSFVSFFSCHREPWAEVVTRPLGPPMQMGRNMFHIRDDCLAVEEMIRHMAFR</sequence>
<dbReference type="EMBL" id="AP024447">
    <property type="protein sequence ID" value="BCS26032.1"/>
    <property type="molecule type" value="Genomic_DNA"/>
</dbReference>
<name>A0A7R7XQU7_9EURO</name>
<proteinExistence type="predicted"/>
<dbReference type="OrthoDB" id="4177946at2759"/>
<organism evidence="1 2">
    <name type="scientific">Aspergillus puulaauensis</name>
    <dbReference type="NCBI Taxonomy" id="1220207"/>
    <lineage>
        <taxon>Eukaryota</taxon>
        <taxon>Fungi</taxon>
        <taxon>Dikarya</taxon>
        <taxon>Ascomycota</taxon>
        <taxon>Pezizomycotina</taxon>
        <taxon>Eurotiomycetes</taxon>
        <taxon>Eurotiomycetidae</taxon>
        <taxon>Eurotiales</taxon>
        <taxon>Aspergillaceae</taxon>
        <taxon>Aspergillus</taxon>
    </lineage>
</organism>
<reference evidence="1" key="2">
    <citation type="submission" date="2021-02" db="EMBL/GenBank/DDBJ databases">
        <title>Aspergillus puulaauensis MK2 genome sequence.</title>
        <authorList>
            <person name="Futagami T."/>
            <person name="Mori K."/>
            <person name="Kadooka C."/>
            <person name="Tanaka T."/>
        </authorList>
    </citation>
    <scope>NUCLEOTIDE SEQUENCE</scope>
    <source>
        <strain evidence="1">MK2</strain>
    </source>
</reference>
<dbReference type="KEGG" id="apuu:APUU_50743S"/>
<gene>
    <name evidence="1" type="ORF">APUU_50743S</name>
</gene>
<dbReference type="RefSeq" id="XP_041558226.1">
    <property type="nucleotide sequence ID" value="XM_041705774.1"/>
</dbReference>
<evidence type="ECO:0000313" key="2">
    <source>
        <dbReference type="Proteomes" id="UP000654913"/>
    </source>
</evidence>
<accession>A0A7R7XQU7</accession>
<keyword evidence="2" id="KW-1185">Reference proteome</keyword>
<dbReference type="AlphaFoldDB" id="A0A7R7XQU7"/>
<evidence type="ECO:0000313" key="1">
    <source>
        <dbReference type="EMBL" id="BCS26032.1"/>
    </source>
</evidence>
<dbReference type="GeneID" id="64976037"/>
<protein>
    <submittedName>
        <fullName evidence="1">Uncharacterized protein</fullName>
    </submittedName>
</protein>